<evidence type="ECO:0000313" key="9">
    <source>
        <dbReference type="EMBL" id="CAB9524669.1"/>
    </source>
</evidence>
<feature type="compositionally biased region" description="Basic and acidic residues" evidence="6">
    <location>
        <begin position="1"/>
        <end position="10"/>
    </location>
</feature>
<feature type="compositionally biased region" description="Basic residues" evidence="6">
    <location>
        <begin position="18"/>
        <end position="33"/>
    </location>
</feature>
<evidence type="ECO:0000256" key="5">
    <source>
        <dbReference type="SAM" id="Coils"/>
    </source>
</evidence>
<keyword evidence="3" id="KW-0862">Zinc</keyword>
<feature type="compositionally biased region" description="Acidic residues" evidence="6">
    <location>
        <begin position="58"/>
        <end position="68"/>
    </location>
</feature>
<feature type="compositionally biased region" description="Basic and acidic residues" evidence="6">
    <location>
        <begin position="303"/>
        <end position="316"/>
    </location>
</feature>
<dbReference type="AlphaFoldDB" id="A0A9N8ETA4"/>
<feature type="region of interest" description="Disordered" evidence="6">
    <location>
        <begin position="174"/>
        <end position="287"/>
    </location>
</feature>
<evidence type="ECO:0000256" key="6">
    <source>
        <dbReference type="SAM" id="MobiDB-lite"/>
    </source>
</evidence>
<feature type="region of interest" description="Disordered" evidence="6">
    <location>
        <begin position="1"/>
        <end position="147"/>
    </location>
</feature>
<feature type="compositionally biased region" description="Basic and acidic residues" evidence="6">
    <location>
        <begin position="264"/>
        <end position="279"/>
    </location>
</feature>
<evidence type="ECO:0000313" key="10">
    <source>
        <dbReference type="Proteomes" id="UP001153069"/>
    </source>
</evidence>
<dbReference type="Gene3D" id="3.30.40.10">
    <property type="entry name" value="Zinc/RING finger domain, C3HC4 (zinc finger)"/>
    <property type="match status" value="1"/>
</dbReference>
<dbReference type="Proteomes" id="UP001153069">
    <property type="component" value="Unassembled WGS sequence"/>
</dbReference>
<evidence type="ECO:0000259" key="8">
    <source>
        <dbReference type="PROSITE" id="PS50157"/>
    </source>
</evidence>
<feature type="compositionally biased region" description="Acidic residues" evidence="6">
    <location>
        <begin position="202"/>
        <end position="217"/>
    </location>
</feature>
<feature type="region of interest" description="Disordered" evidence="6">
    <location>
        <begin position="835"/>
        <end position="855"/>
    </location>
</feature>
<feature type="coiled-coil region" evidence="5">
    <location>
        <begin position="783"/>
        <end position="810"/>
    </location>
</feature>
<dbReference type="PROSITE" id="PS50157">
    <property type="entry name" value="ZINC_FINGER_C2H2_2"/>
    <property type="match status" value="2"/>
</dbReference>
<comment type="caution">
    <text evidence="9">The sequence shown here is derived from an EMBL/GenBank/DDBJ whole genome shotgun (WGS) entry which is preliminary data.</text>
</comment>
<dbReference type="PROSITE" id="PS50016">
    <property type="entry name" value="ZF_PHD_2"/>
    <property type="match status" value="1"/>
</dbReference>
<dbReference type="PANTHER" id="PTHR23216">
    <property type="entry name" value="NUCLEOLAR AND COILED-BODY PHOSPHOPROTEIN 1"/>
    <property type="match status" value="1"/>
</dbReference>
<keyword evidence="1" id="KW-0479">Metal-binding</keyword>
<feature type="region of interest" description="Disordered" evidence="6">
    <location>
        <begin position="549"/>
        <end position="570"/>
    </location>
</feature>
<gene>
    <name evidence="9" type="ORF">SEMRO_1567_G282960.1</name>
</gene>
<feature type="domain" description="C2H2-type" evidence="8">
    <location>
        <begin position="607"/>
        <end position="634"/>
    </location>
</feature>
<dbReference type="PANTHER" id="PTHR23216:SF1">
    <property type="entry name" value="NUCLEOLAR AND COILED-BODY PHOSPHOPROTEIN 1"/>
    <property type="match status" value="1"/>
</dbReference>
<feature type="region of interest" description="Disordered" evidence="6">
    <location>
        <begin position="500"/>
        <end position="530"/>
    </location>
</feature>
<evidence type="ECO:0000256" key="4">
    <source>
        <dbReference type="PROSITE-ProRule" id="PRU00042"/>
    </source>
</evidence>
<accession>A0A9N8ETA4</accession>
<dbReference type="InterPro" id="IPR011011">
    <property type="entry name" value="Znf_FYVE_PHD"/>
</dbReference>
<feature type="domain" description="C2H2-type" evidence="8">
    <location>
        <begin position="284"/>
        <end position="316"/>
    </location>
</feature>
<dbReference type="SUPFAM" id="SSF57903">
    <property type="entry name" value="FYVE/PHD zinc finger"/>
    <property type="match status" value="1"/>
</dbReference>
<dbReference type="SMART" id="SM00249">
    <property type="entry name" value="PHD"/>
    <property type="match status" value="1"/>
</dbReference>
<proteinExistence type="predicted"/>
<reference evidence="9" key="1">
    <citation type="submission" date="2020-06" db="EMBL/GenBank/DDBJ databases">
        <authorList>
            <consortium name="Plant Systems Biology data submission"/>
        </authorList>
    </citation>
    <scope>NUCLEOTIDE SEQUENCE</scope>
    <source>
        <strain evidence="9">D6</strain>
    </source>
</reference>
<organism evidence="9 10">
    <name type="scientific">Seminavis robusta</name>
    <dbReference type="NCBI Taxonomy" id="568900"/>
    <lineage>
        <taxon>Eukaryota</taxon>
        <taxon>Sar</taxon>
        <taxon>Stramenopiles</taxon>
        <taxon>Ochrophyta</taxon>
        <taxon>Bacillariophyta</taxon>
        <taxon>Bacillariophyceae</taxon>
        <taxon>Bacillariophycidae</taxon>
        <taxon>Naviculales</taxon>
        <taxon>Naviculaceae</taxon>
        <taxon>Seminavis</taxon>
    </lineage>
</organism>
<dbReference type="InterPro" id="IPR039191">
    <property type="entry name" value="Nopp140-like"/>
</dbReference>
<dbReference type="GO" id="GO:0008270">
    <property type="term" value="F:zinc ion binding"/>
    <property type="evidence" value="ECO:0007669"/>
    <property type="project" value="UniProtKB-KW"/>
</dbReference>
<dbReference type="InterPro" id="IPR013087">
    <property type="entry name" value="Znf_C2H2_type"/>
</dbReference>
<evidence type="ECO:0000256" key="2">
    <source>
        <dbReference type="ARBA" id="ARBA00022771"/>
    </source>
</evidence>
<protein>
    <submittedName>
        <fullName evidence="9">Uncharacterized protein</fullName>
    </submittedName>
</protein>
<sequence>MPRPVKKEEPMTVSSPRRSSRRRRTLTHPKRKVSYRERTDDEDREMMAKEQAIATGKDEDEETEEEDTTAATIRHSIKKEEEPATTKRNVATLKQEDDAHNSDSSQDTAPPPKPTPRRQSRSPAKKKTKNDSHRRKSSLVEDLHSDLLCPHCNKKFAVMYGLQYHVDNYVCRKDQKPADPKKKQPTGRSNHNTRKKRAKPESDDDQESTESDNNDSEDEKKPAAKVKSDDSEEGEDFDDGKLTSSETDDDDDHALPKKRATRAVKKDTESGPDDSKEDAGGDNLKCRHCQKKFANRRGLSYHLDKKVCQTDSSEKKPKAKSKKRPSSANTASAKKSKRFRGQKDDRTCPKCKRVFTSVLGKDYHCANRVCEQKQKGESKEMPFPTLDPGTEFITREFGVVRVIKDDRVTPTVASSLDKKAQDKYRWWKNQKSRLDGRRREQYFSSTVHSLARRKRLGQLYLEELKPKPPPHTVKRTVVEDDNRLQREIWKIYTGTTEIGSQPQEGASRIFPRIGPENPPGEHPLEPEGSHPDRIVECIQIPDRRKCIEVEGLEETESEDDEPNKKKTKRGFRQVEREVELDTTIKPMKLFLKRRLLTERYVEGGTRYRCVDCGRVFASIVGCKYHVTTYACHRPSTRSQQKSLSRKEVEEAYEQSVEVLMERQENPALSNETDPAIRHELGLVEGARCMSQSTLGQELGTHARLSSDVVGLLPPRNVRGQYSQKKSGPKRKWLPKKKREWAFYPQVWRSLGFKVVPKKPRAPGVSCFKKKKLPPLTGFPNAQLQTKIQDAHELQMKMKSLAEELVELNSESLGAYYPGVWKVLRFRKPSSKPFYVQRAKKEVDSEEEDDDDDEEMELPALRAKRPQPPPEFVPQPPPFAYGPPVIIDVSVLASEVDSGRYPSMNRNNINSEEPSRNDEEDEIPGENKHEDECYICRDSRGILYLCDFCNRVNHLLCIRTRFLVKEPEPHDDFMCNKCIQYILQRRRRAEKRRQRRNGELPPSANATTTSASANDNTEEKAPEASEAACSESLPVTEFDILAKKNQSVDQIVELLKDAQARLQLLVETSKINDFRRSQFDA</sequence>
<dbReference type="InterPro" id="IPR013083">
    <property type="entry name" value="Znf_RING/FYVE/PHD"/>
</dbReference>
<feature type="compositionally biased region" description="Basic and acidic residues" evidence="6">
    <location>
        <begin position="34"/>
        <end position="48"/>
    </location>
</feature>
<evidence type="ECO:0000259" key="7">
    <source>
        <dbReference type="PROSITE" id="PS50016"/>
    </source>
</evidence>
<dbReference type="OrthoDB" id="787137at2759"/>
<feature type="domain" description="PHD-type" evidence="7">
    <location>
        <begin position="929"/>
        <end position="980"/>
    </location>
</feature>
<dbReference type="SMART" id="SM00355">
    <property type="entry name" value="ZnF_C2H2"/>
    <property type="match status" value="4"/>
</dbReference>
<evidence type="ECO:0000256" key="3">
    <source>
        <dbReference type="ARBA" id="ARBA00022833"/>
    </source>
</evidence>
<feature type="compositionally biased region" description="Basic residues" evidence="6">
    <location>
        <begin position="115"/>
        <end position="137"/>
    </location>
</feature>
<dbReference type="EMBL" id="CAICTM010001565">
    <property type="protein sequence ID" value="CAB9524669.1"/>
    <property type="molecule type" value="Genomic_DNA"/>
</dbReference>
<dbReference type="InterPro" id="IPR001965">
    <property type="entry name" value="Znf_PHD"/>
</dbReference>
<feature type="compositionally biased region" description="Basic and acidic residues" evidence="6">
    <location>
        <begin position="218"/>
        <end position="229"/>
    </location>
</feature>
<keyword evidence="10" id="KW-1185">Reference proteome</keyword>
<name>A0A9N8ETA4_9STRA</name>
<feature type="region of interest" description="Disordered" evidence="6">
    <location>
        <begin position="899"/>
        <end position="925"/>
    </location>
</feature>
<feature type="region of interest" description="Disordered" evidence="6">
    <location>
        <begin position="989"/>
        <end position="1029"/>
    </location>
</feature>
<feature type="compositionally biased region" description="Acidic residues" evidence="6">
    <location>
        <begin position="843"/>
        <end position="855"/>
    </location>
</feature>
<keyword evidence="2 4" id="KW-0863">Zinc-finger</keyword>
<feature type="compositionally biased region" description="Acidic residues" evidence="6">
    <location>
        <begin position="550"/>
        <end position="561"/>
    </location>
</feature>
<feature type="compositionally biased region" description="Low complexity" evidence="6">
    <location>
        <begin position="1002"/>
        <end position="1014"/>
    </location>
</feature>
<feature type="region of interest" description="Disordered" evidence="6">
    <location>
        <begin position="303"/>
        <end position="346"/>
    </location>
</feature>
<evidence type="ECO:0000256" key="1">
    <source>
        <dbReference type="ARBA" id="ARBA00022723"/>
    </source>
</evidence>
<dbReference type="InterPro" id="IPR019787">
    <property type="entry name" value="Znf_PHD-finger"/>
</dbReference>
<dbReference type="GO" id="GO:0005730">
    <property type="term" value="C:nucleolus"/>
    <property type="evidence" value="ECO:0007669"/>
    <property type="project" value="InterPro"/>
</dbReference>
<keyword evidence="5" id="KW-0175">Coiled coil</keyword>